<keyword evidence="5 12" id="KW-0732">Signal</keyword>
<dbReference type="InterPro" id="IPR012910">
    <property type="entry name" value="Plug_dom"/>
</dbReference>
<evidence type="ECO:0000313" key="15">
    <source>
        <dbReference type="EMBL" id="MBM6674896.1"/>
    </source>
</evidence>
<evidence type="ECO:0000256" key="1">
    <source>
        <dbReference type="ARBA" id="ARBA00004571"/>
    </source>
</evidence>
<keyword evidence="2 10" id="KW-0813">Transport</keyword>
<evidence type="ECO:0000256" key="9">
    <source>
        <dbReference type="ARBA" id="ARBA00023237"/>
    </source>
</evidence>
<name>A0A938WUJ9_9BACT</name>
<feature type="domain" description="TonB-dependent receptor-like beta-barrel" evidence="13">
    <location>
        <begin position="289"/>
        <end position="583"/>
    </location>
</feature>
<keyword evidence="7 10" id="KW-0472">Membrane</keyword>
<comment type="similarity">
    <text evidence="10 11">Belongs to the TonB-dependent receptor family.</text>
</comment>
<dbReference type="PANTHER" id="PTHR30069">
    <property type="entry name" value="TONB-DEPENDENT OUTER MEMBRANE RECEPTOR"/>
    <property type="match status" value="1"/>
</dbReference>
<keyword evidence="9 10" id="KW-0998">Cell outer membrane</keyword>
<keyword evidence="8 15" id="KW-0675">Receptor</keyword>
<dbReference type="PROSITE" id="PS52016">
    <property type="entry name" value="TONB_DEPENDENT_REC_3"/>
    <property type="match status" value="1"/>
</dbReference>
<protein>
    <submittedName>
        <fullName evidence="15">TonB-dependent receptor</fullName>
    </submittedName>
</protein>
<evidence type="ECO:0000259" key="13">
    <source>
        <dbReference type="Pfam" id="PF00593"/>
    </source>
</evidence>
<proteinExistence type="inferred from homology"/>
<keyword evidence="16" id="KW-1185">Reference proteome</keyword>
<evidence type="ECO:0000256" key="5">
    <source>
        <dbReference type="ARBA" id="ARBA00022729"/>
    </source>
</evidence>
<dbReference type="Gene3D" id="2.170.130.10">
    <property type="entry name" value="TonB-dependent receptor, plug domain"/>
    <property type="match status" value="1"/>
</dbReference>
<reference evidence="15" key="1">
    <citation type="submission" date="2020-08" db="EMBL/GenBank/DDBJ databases">
        <authorList>
            <person name="Cejkova D."/>
            <person name="Kubasova T."/>
            <person name="Jahodarova E."/>
            <person name="Rychlik I."/>
        </authorList>
    </citation>
    <scope>NUCLEOTIDE SEQUENCE</scope>
    <source>
        <strain evidence="15">An824</strain>
    </source>
</reference>
<dbReference type="GO" id="GO:0009279">
    <property type="term" value="C:cell outer membrane"/>
    <property type="evidence" value="ECO:0007669"/>
    <property type="project" value="UniProtKB-SubCell"/>
</dbReference>
<feature type="signal peptide" evidence="12">
    <location>
        <begin position="1"/>
        <end position="20"/>
    </location>
</feature>
<dbReference type="EMBL" id="JACJJG010000150">
    <property type="protein sequence ID" value="MBM6674896.1"/>
    <property type="molecule type" value="Genomic_DNA"/>
</dbReference>
<evidence type="ECO:0000256" key="11">
    <source>
        <dbReference type="RuleBase" id="RU003357"/>
    </source>
</evidence>
<dbReference type="InterPro" id="IPR000531">
    <property type="entry name" value="Beta-barrel_TonB"/>
</dbReference>
<feature type="chain" id="PRO_5037045767" evidence="12">
    <location>
        <begin position="21"/>
        <end position="622"/>
    </location>
</feature>
<gene>
    <name evidence="15" type="ORF">H6A34_13590</name>
</gene>
<keyword evidence="4 10" id="KW-0812">Transmembrane</keyword>
<evidence type="ECO:0000256" key="8">
    <source>
        <dbReference type="ARBA" id="ARBA00023170"/>
    </source>
</evidence>
<dbReference type="GO" id="GO:0015344">
    <property type="term" value="F:siderophore uptake transmembrane transporter activity"/>
    <property type="evidence" value="ECO:0007669"/>
    <property type="project" value="TreeGrafter"/>
</dbReference>
<dbReference type="Gene3D" id="2.40.170.20">
    <property type="entry name" value="TonB-dependent receptor, beta-barrel domain"/>
    <property type="match status" value="1"/>
</dbReference>
<keyword evidence="3 10" id="KW-1134">Transmembrane beta strand</keyword>
<reference evidence="15" key="2">
    <citation type="journal article" date="2021" name="Sci. Rep.">
        <title>The distribution of antibiotic resistance genes in chicken gut microbiota commensals.</title>
        <authorList>
            <person name="Juricova H."/>
            <person name="Matiasovicova J."/>
            <person name="Kubasova T."/>
            <person name="Cejkova D."/>
            <person name="Rychlik I."/>
        </authorList>
    </citation>
    <scope>NUCLEOTIDE SEQUENCE</scope>
    <source>
        <strain evidence="15">An824</strain>
    </source>
</reference>
<dbReference type="RefSeq" id="WP_205105957.1">
    <property type="nucleotide sequence ID" value="NZ_JACJJG010000150.1"/>
</dbReference>
<evidence type="ECO:0000256" key="7">
    <source>
        <dbReference type="ARBA" id="ARBA00023136"/>
    </source>
</evidence>
<dbReference type="InterPro" id="IPR039426">
    <property type="entry name" value="TonB-dep_rcpt-like"/>
</dbReference>
<feature type="domain" description="TonB-dependent receptor plug" evidence="14">
    <location>
        <begin position="43"/>
        <end position="158"/>
    </location>
</feature>
<dbReference type="InterPro" id="IPR036942">
    <property type="entry name" value="Beta-barrel_TonB_sf"/>
</dbReference>
<accession>A0A938WUJ9</accession>
<evidence type="ECO:0000313" key="16">
    <source>
        <dbReference type="Proteomes" id="UP000706891"/>
    </source>
</evidence>
<dbReference type="InterPro" id="IPR037066">
    <property type="entry name" value="Plug_dom_sf"/>
</dbReference>
<dbReference type="Pfam" id="PF00593">
    <property type="entry name" value="TonB_dep_Rec_b-barrel"/>
    <property type="match status" value="1"/>
</dbReference>
<dbReference type="AlphaFoldDB" id="A0A938WUJ9"/>
<comment type="caution">
    <text evidence="15">The sequence shown here is derived from an EMBL/GenBank/DDBJ whole genome shotgun (WGS) entry which is preliminary data.</text>
</comment>
<keyword evidence="6 11" id="KW-0798">TonB box</keyword>
<dbReference type="GO" id="GO:0044718">
    <property type="term" value="P:siderophore transmembrane transport"/>
    <property type="evidence" value="ECO:0007669"/>
    <property type="project" value="TreeGrafter"/>
</dbReference>
<evidence type="ECO:0000259" key="14">
    <source>
        <dbReference type="Pfam" id="PF07715"/>
    </source>
</evidence>
<evidence type="ECO:0000256" key="2">
    <source>
        <dbReference type="ARBA" id="ARBA00022448"/>
    </source>
</evidence>
<evidence type="ECO:0000256" key="3">
    <source>
        <dbReference type="ARBA" id="ARBA00022452"/>
    </source>
</evidence>
<dbReference type="PANTHER" id="PTHR30069:SF29">
    <property type="entry name" value="HEMOGLOBIN AND HEMOGLOBIN-HAPTOGLOBIN-BINDING PROTEIN 1-RELATED"/>
    <property type="match status" value="1"/>
</dbReference>
<dbReference type="Proteomes" id="UP000706891">
    <property type="component" value="Unassembled WGS sequence"/>
</dbReference>
<evidence type="ECO:0000256" key="12">
    <source>
        <dbReference type="SAM" id="SignalP"/>
    </source>
</evidence>
<evidence type="ECO:0000256" key="4">
    <source>
        <dbReference type="ARBA" id="ARBA00022692"/>
    </source>
</evidence>
<dbReference type="SUPFAM" id="SSF56935">
    <property type="entry name" value="Porins"/>
    <property type="match status" value="1"/>
</dbReference>
<comment type="subcellular location">
    <subcellularLocation>
        <location evidence="1 10">Cell outer membrane</location>
        <topology evidence="1 10">Multi-pass membrane protein</topology>
    </subcellularLocation>
</comment>
<evidence type="ECO:0000256" key="10">
    <source>
        <dbReference type="PROSITE-ProRule" id="PRU01360"/>
    </source>
</evidence>
<organism evidence="15 16">
    <name type="scientific">Marseilla massiliensis</name>
    <dbReference type="NCBI Taxonomy" id="1841864"/>
    <lineage>
        <taxon>Bacteria</taxon>
        <taxon>Pseudomonadati</taxon>
        <taxon>Bacteroidota</taxon>
        <taxon>Bacteroidia</taxon>
        <taxon>Bacteroidales</taxon>
        <taxon>Prevotellaceae</taxon>
        <taxon>Marseilla</taxon>
    </lineage>
</organism>
<sequence>MKKLIFAAALLTAAAGQVHAQRDTTAHTLDNVVVTGTRNVTDIRHLPMTISVVNRDKLTENQRVNVLPTLSEQVPGLFVTARSMMGYAVSDGAAGGISLRGLGSGAGRMMVLIDGHPQYQGIFGHSISDSYQTMMADRVEVLRGPASMLYGSNAMGGVVNIVTRSMREDGVKTDINLGAGSYGTFQGEFTNRIRSGKFYSVIAGQYGRSDNNRPSMGFEQYGGYAKLGYDFSPHWTAYADVNVTHFNSSYPGSTYEPLLGARQWITRGVASAVVENHYGRTSGAVSVYHNFGRHKINDGYAPGEQPQENYFLSNDALTGFSIYQSATFFTGNRITVGLDYQHIYGKAWNRVIATGEDLDPIGHHHENEIAGYVDFRQDLFRWLTVDAGVRVDHHSQTGTEWVPQGGLVFRMVKDGELKAMVSKGFRNPTIREMYLWRPANADLRPERMMNYELSWKQRLCGGAFSYGINLFYINGDNIIQTAIVDNRPMNVNTGAIENSGVEAEFAWKANRYLSLNGNYSFLHMHNKVLAAPEHKAYLGADYRRGRWMLAGGLQYIDGLYTQVDPTEIQENFLLLNVTAAYKALPWLNIWAKGENLLAQKYEINYGYPMPKATFMGGVNINI</sequence>
<evidence type="ECO:0000256" key="6">
    <source>
        <dbReference type="ARBA" id="ARBA00023077"/>
    </source>
</evidence>
<dbReference type="Pfam" id="PF07715">
    <property type="entry name" value="Plug"/>
    <property type="match status" value="1"/>
</dbReference>
<dbReference type="CDD" id="cd01347">
    <property type="entry name" value="ligand_gated_channel"/>
    <property type="match status" value="1"/>
</dbReference>